<reference evidence="3" key="2">
    <citation type="submission" date="2013-07" db="EMBL/GenBank/DDBJ databases">
        <authorList>
            <consortium name="The Broad Institute Genome Sequencing Platform"/>
            <person name="Cuomo C."/>
            <person name="Litvintseva A."/>
            <person name="Chen Y."/>
            <person name="Heitman J."/>
            <person name="Sun S."/>
            <person name="Springer D."/>
            <person name="Dromer F."/>
            <person name="Young S.K."/>
            <person name="Zeng Q."/>
            <person name="Gargeya S."/>
            <person name="Fitzgerald M."/>
            <person name="Abouelleil A."/>
            <person name="Alvarado L."/>
            <person name="Berlin A.M."/>
            <person name="Chapman S.B."/>
            <person name="Dewar J."/>
            <person name="Goldberg J."/>
            <person name="Griggs A."/>
            <person name="Gujja S."/>
            <person name="Hansen M."/>
            <person name="Howarth C."/>
            <person name="Imamovic A."/>
            <person name="Larimer J."/>
            <person name="McCowan C."/>
            <person name="Murphy C."/>
            <person name="Pearson M."/>
            <person name="Priest M."/>
            <person name="Roberts A."/>
            <person name="Saif S."/>
            <person name="Shea T."/>
            <person name="Sykes S."/>
            <person name="Wortman J."/>
            <person name="Nusbaum C."/>
            <person name="Birren B."/>
        </authorList>
    </citation>
    <scope>NUCLEOTIDE SEQUENCE</scope>
    <source>
        <strain evidence="3">CBS 10118</strain>
    </source>
</reference>
<name>A0A1B9GCZ0_9TREE</name>
<evidence type="ECO:0000313" key="2">
    <source>
        <dbReference type="EMBL" id="OCF28888.1"/>
    </source>
</evidence>
<keyword evidence="4" id="KW-1185">Reference proteome</keyword>
<feature type="compositionally biased region" description="Polar residues" evidence="1">
    <location>
        <begin position="1"/>
        <end position="11"/>
    </location>
</feature>
<feature type="region of interest" description="Disordered" evidence="1">
    <location>
        <begin position="1"/>
        <end position="28"/>
    </location>
</feature>
<organism evidence="2">
    <name type="scientific">Kwoniella bestiolae CBS 10118</name>
    <dbReference type="NCBI Taxonomy" id="1296100"/>
    <lineage>
        <taxon>Eukaryota</taxon>
        <taxon>Fungi</taxon>
        <taxon>Dikarya</taxon>
        <taxon>Basidiomycota</taxon>
        <taxon>Agaricomycotina</taxon>
        <taxon>Tremellomycetes</taxon>
        <taxon>Tremellales</taxon>
        <taxon>Cryptococcaceae</taxon>
        <taxon>Kwoniella</taxon>
    </lineage>
</organism>
<dbReference type="EMBL" id="CP144541">
    <property type="protein sequence ID" value="WVW79732.1"/>
    <property type="molecule type" value="Genomic_DNA"/>
</dbReference>
<reference evidence="2" key="3">
    <citation type="submission" date="2014-01" db="EMBL/GenBank/DDBJ databases">
        <title>Evolution of pathogenesis and genome organization in the Tremellales.</title>
        <authorList>
            <person name="Cuomo C."/>
            <person name="Litvintseva A."/>
            <person name="Heitman J."/>
            <person name="Chen Y."/>
            <person name="Sun S."/>
            <person name="Springer D."/>
            <person name="Dromer F."/>
            <person name="Young S."/>
            <person name="Zeng Q."/>
            <person name="Chapman S."/>
            <person name="Gujja S."/>
            <person name="Saif S."/>
            <person name="Birren B."/>
        </authorList>
    </citation>
    <scope>NUCLEOTIDE SEQUENCE</scope>
    <source>
        <strain evidence="2">CBS 10118</strain>
    </source>
</reference>
<evidence type="ECO:0000313" key="3">
    <source>
        <dbReference type="EMBL" id="WVW79732.1"/>
    </source>
</evidence>
<dbReference type="Proteomes" id="UP000092730">
    <property type="component" value="Chromosome 1"/>
</dbReference>
<reference evidence="2" key="1">
    <citation type="submission" date="2013-07" db="EMBL/GenBank/DDBJ databases">
        <title>The Genome Sequence of Cryptococcus bestiolae CBS10118.</title>
        <authorList>
            <consortium name="The Broad Institute Genome Sequencing Platform"/>
            <person name="Cuomo C."/>
            <person name="Litvintseva A."/>
            <person name="Chen Y."/>
            <person name="Heitman J."/>
            <person name="Sun S."/>
            <person name="Springer D."/>
            <person name="Dromer F."/>
            <person name="Young S.K."/>
            <person name="Zeng Q."/>
            <person name="Gargeya S."/>
            <person name="Fitzgerald M."/>
            <person name="Abouelleil A."/>
            <person name="Alvarado L."/>
            <person name="Berlin A.M."/>
            <person name="Chapman S.B."/>
            <person name="Dewar J."/>
            <person name="Goldberg J."/>
            <person name="Griggs A."/>
            <person name="Gujja S."/>
            <person name="Hansen M."/>
            <person name="Howarth C."/>
            <person name="Imamovic A."/>
            <person name="Larimer J."/>
            <person name="McCowan C."/>
            <person name="Murphy C."/>
            <person name="Pearson M."/>
            <person name="Priest M."/>
            <person name="Roberts A."/>
            <person name="Saif S."/>
            <person name="Shea T."/>
            <person name="Sykes S."/>
            <person name="Wortman J."/>
            <person name="Nusbaum C."/>
            <person name="Birren B."/>
        </authorList>
    </citation>
    <scope>NUCLEOTIDE SEQUENCE [LARGE SCALE GENOMIC DNA]</scope>
    <source>
        <strain evidence="2">CBS 10118</strain>
    </source>
</reference>
<proteinExistence type="predicted"/>
<gene>
    <name evidence="2" type="ORF">I302_00378</name>
    <name evidence="3" type="ORF">I302_101702</name>
</gene>
<dbReference type="RefSeq" id="XP_019049958.1">
    <property type="nucleotide sequence ID" value="XM_019187080.1"/>
</dbReference>
<dbReference type="VEuPathDB" id="FungiDB:I302_00378"/>
<dbReference type="GeneID" id="30204777"/>
<evidence type="ECO:0000256" key="1">
    <source>
        <dbReference type="SAM" id="MobiDB-lite"/>
    </source>
</evidence>
<reference evidence="3" key="4">
    <citation type="submission" date="2024-02" db="EMBL/GenBank/DDBJ databases">
        <title>Comparative genomics of Cryptococcus and Kwoniella reveals pathogenesis evolution and contrasting modes of karyotype evolution via chromosome fusion or intercentromeric recombination.</title>
        <authorList>
            <person name="Coelho M.A."/>
            <person name="David-Palma M."/>
            <person name="Shea T."/>
            <person name="Bowers K."/>
            <person name="McGinley-Smith S."/>
            <person name="Mohammad A.W."/>
            <person name="Gnirke A."/>
            <person name="Yurkov A.M."/>
            <person name="Nowrousian M."/>
            <person name="Sun S."/>
            <person name="Cuomo C.A."/>
            <person name="Heitman J."/>
        </authorList>
    </citation>
    <scope>NUCLEOTIDE SEQUENCE</scope>
    <source>
        <strain evidence="3">CBS 10118</strain>
    </source>
</reference>
<accession>A0A1B9GCZ0</accession>
<protein>
    <submittedName>
        <fullName evidence="2">Uncharacterized protein</fullName>
    </submittedName>
</protein>
<dbReference type="KEGG" id="kbi:30204777"/>
<sequence>MIQPNDPTNDHPTIFEFPYNSPEGSQDKSKMDKKEFIWDIYDREGCTSFEGGRGCQRLYRLNCHIEVDKTFRGNAEFALRLTSPYVALTSEDLTAKEAVSVVCPKSQGQCAVAGLAGEAEKNLCEQMPGWDDQG</sequence>
<dbReference type="AlphaFoldDB" id="A0A1B9GCZ0"/>
<evidence type="ECO:0000313" key="4">
    <source>
        <dbReference type="Proteomes" id="UP000092730"/>
    </source>
</evidence>
<dbReference type="EMBL" id="KI894018">
    <property type="protein sequence ID" value="OCF28888.1"/>
    <property type="molecule type" value="Genomic_DNA"/>
</dbReference>